<dbReference type="InterPro" id="IPR050469">
    <property type="entry name" value="Diguanylate_Cyclase"/>
</dbReference>
<feature type="transmembrane region" description="Helical" evidence="2">
    <location>
        <begin position="33"/>
        <end position="50"/>
    </location>
</feature>
<feature type="region of interest" description="Disordered" evidence="1">
    <location>
        <begin position="345"/>
        <end position="369"/>
    </location>
</feature>
<keyword evidence="2" id="KW-0812">Transmembrane</keyword>
<proteinExistence type="predicted"/>
<dbReference type="RefSeq" id="WP_163806887.1">
    <property type="nucleotide sequence ID" value="NZ_AP022620.1"/>
</dbReference>
<dbReference type="GO" id="GO:0043709">
    <property type="term" value="P:cell adhesion involved in single-species biofilm formation"/>
    <property type="evidence" value="ECO:0007669"/>
    <property type="project" value="TreeGrafter"/>
</dbReference>
<dbReference type="PANTHER" id="PTHR45138:SF9">
    <property type="entry name" value="DIGUANYLATE CYCLASE DGCM-RELATED"/>
    <property type="match status" value="1"/>
</dbReference>
<sequence>MSDVVRQWWRHPDRYDWLTGYLRARGIVGQARLVMGVVVAGPVLSLSMLLHSRDGAVGVGRAVAWVPTLFGVFAVLLWAVRWPTHREFIAFSIGCCSSIAMICLLLPDPRSSLISTYAFMIAGSLLALFQSPKLMLYNFVLVTAVVLIDVTRLIGDGHLALSVVAVIAVLLSNLFVPVGVYSLVYRLGTDLVQADRDPLTGLFNRRAFRNQTLNLIRSPQRGPAWLSIALIDLDAFKAVNDTHGHDAGDRVLAHVAQVLVASAGQEAIVSRNGGEEFVVATVTANDDAHSLAQRLCDAVASAAVPVTASVGSASARLDEIGALDPRSCIEELIIDADSAMYRAKRNGGNQTRHYSVHPDRGGAAEEHES</sequence>
<keyword evidence="5" id="KW-1185">Reference proteome</keyword>
<dbReference type="InterPro" id="IPR043128">
    <property type="entry name" value="Rev_trsase/Diguanyl_cyclase"/>
</dbReference>
<dbReference type="AlphaFoldDB" id="A0A6N4WI53"/>
<dbReference type="KEGG" id="many:MANY_49190"/>
<reference evidence="4 5" key="1">
    <citation type="journal article" date="2019" name="Emerg. Microbes Infect.">
        <title>Comprehensive subspecies identification of 175 nontuberculous mycobacteria species based on 7547 genomic profiles.</title>
        <authorList>
            <person name="Matsumoto Y."/>
            <person name="Kinjo T."/>
            <person name="Motooka D."/>
            <person name="Nabeya D."/>
            <person name="Jung N."/>
            <person name="Uechi K."/>
            <person name="Horii T."/>
            <person name="Iida T."/>
            <person name="Fujita J."/>
            <person name="Nakamura S."/>
        </authorList>
    </citation>
    <scope>NUCLEOTIDE SEQUENCE [LARGE SCALE GENOMIC DNA]</scope>
    <source>
        <strain evidence="4 5">JCM 30275</strain>
    </source>
</reference>
<feature type="transmembrane region" description="Helical" evidence="2">
    <location>
        <begin position="62"/>
        <end position="81"/>
    </location>
</feature>
<evidence type="ECO:0000313" key="4">
    <source>
        <dbReference type="EMBL" id="BBZ79582.1"/>
    </source>
</evidence>
<evidence type="ECO:0000256" key="1">
    <source>
        <dbReference type="SAM" id="MobiDB-lite"/>
    </source>
</evidence>
<dbReference type="PROSITE" id="PS50887">
    <property type="entry name" value="GGDEF"/>
    <property type="match status" value="1"/>
</dbReference>
<evidence type="ECO:0000313" key="5">
    <source>
        <dbReference type="Proteomes" id="UP000467249"/>
    </source>
</evidence>
<organism evidence="4 5">
    <name type="scientific">Mycolicibacterium anyangense</name>
    <dbReference type="NCBI Taxonomy" id="1431246"/>
    <lineage>
        <taxon>Bacteria</taxon>
        <taxon>Bacillati</taxon>
        <taxon>Actinomycetota</taxon>
        <taxon>Actinomycetes</taxon>
        <taxon>Mycobacteriales</taxon>
        <taxon>Mycobacteriaceae</taxon>
        <taxon>Mycolicibacterium</taxon>
    </lineage>
</organism>
<dbReference type="FunFam" id="3.30.70.270:FF:000001">
    <property type="entry name" value="Diguanylate cyclase domain protein"/>
    <property type="match status" value="1"/>
</dbReference>
<name>A0A6N4WI53_9MYCO</name>
<dbReference type="GO" id="GO:0005886">
    <property type="term" value="C:plasma membrane"/>
    <property type="evidence" value="ECO:0007669"/>
    <property type="project" value="TreeGrafter"/>
</dbReference>
<feature type="transmembrane region" description="Helical" evidence="2">
    <location>
        <begin position="113"/>
        <end position="129"/>
    </location>
</feature>
<dbReference type="Proteomes" id="UP000467249">
    <property type="component" value="Chromosome"/>
</dbReference>
<dbReference type="GO" id="GO:1902201">
    <property type="term" value="P:negative regulation of bacterial-type flagellum-dependent cell motility"/>
    <property type="evidence" value="ECO:0007669"/>
    <property type="project" value="TreeGrafter"/>
</dbReference>
<feature type="compositionally biased region" description="Basic and acidic residues" evidence="1">
    <location>
        <begin position="356"/>
        <end position="369"/>
    </location>
</feature>
<evidence type="ECO:0000256" key="2">
    <source>
        <dbReference type="SAM" id="Phobius"/>
    </source>
</evidence>
<evidence type="ECO:0000259" key="3">
    <source>
        <dbReference type="PROSITE" id="PS50887"/>
    </source>
</evidence>
<feature type="domain" description="GGDEF" evidence="3">
    <location>
        <begin position="224"/>
        <end position="356"/>
    </location>
</feature>
<feature type="transmembrane region" description="Helical" evidence="2">
    <location>
        <begin position="136"/>
        <end position="154"/>
    </location>
</feature>
<dbReference type="CDD" id="cd01949">
    <property type="entry name" value="GGDEF"/>
    <property type="match status" value="1"/>
</dbReference>
<dbReference type="EMBL" id="AP022620">
    <property type="protein sequence ID" value="BBZ79582.1"/>
    <property type="molecule type" value="Genomic_DNA"/>
</dbReference>
<keyword evidence="2" id="KW-0472">Membrane</keyword>
<feature type="transmembrane region" description="Helical" evidence="2">
    <location>
        <begin position="88"/>
        <end position="107"/>
    </location>
</feature>
<dbReference type="InterPro" id="IPR029787">
    <property type="entry name" value="Nucleotide_cyclase"/>
</dbReference>
<keyword evidence="2" id="KW-1133">Transmembrane helix</keyword>
<dbReference type="InterPro" id="IPR000160">
    <property type="entry name" value="GGDEF_dom"/>
</dbReference>
<protein>
    <recommendedName>
        <fullName evidence="3">GGDEF domain-containing protein</fullName>
    </recommendedName>
</protein>
<dbReference type="SMART" id="SM00267">
    <property type="entry name" value="GGDEF"/>
    <property type="match status" value="1"/>
</dbReference>
<dbReference type="Gene3D" id="3.30.70.270">
    <property type="match status" value="1"/>
</dbReference>
<dbReference type="GO" id="GO:0052621">
    <property type="term" value="F:diguanylate cyclase activity"/>
    <property type="evidence" value="ECO:0007669"/>
    <property type="project" value="TreeGrafter"/>
</dbReference>
<dbReference type="SUPFAM" id="SSF55073">
    <property type="entry name" value="Nucleotide cyclase"/>
    <property type="match status" value="1"/>
</dbReference>
<dbReference type="NCBIfam" id="TIGR00254">
    <property type="entry name" value="GGDEF"/>
    <property type="match status" value="1"/>
</dbReference>
<feature type="transmembrane region" description="Helical" evidence="2">
    <location>
        <begin position="160"/>
        <end position="184"/>
    </location>
</feature>
<accession>A0A6N4WI53</accession>
<dbReference type="Pfam" id="PF00990">
    <property type="entry name" value="GGDEF"/>
    <property type="match status" value="1"/>
</dbReference>
<gene>
    <name evidence="4" type="ORF">MANY_49190</name>
</gene>
<dbReference type="PANTHER" id="PTHR45138">
    <property type="entry name" value="REGULATORY COMPONENTS OF SENSORY TRANSDUCTION SYSTEM"/>
    <property type="match status" value="1"/>
</dbReference>